<proteinExistence type="predicted"/>
<evidence type="ECO:0008006" key="3">
    <source>
        <dbReference type="Google" id="ProtNLM"/>
    </source>
</evidence>
<dbReference type="AlphaFoldDB" id="A0A1F4T865"/>
<sequence length="208" mass="24227">MTCPLCSSAADLFQEHRGTIFYRCNSCGSVFRDPENDLSPAEEKKRYDLHHNDPTDPDYREYVSPIITAITERFKPGDRGLDFGSGPGAIVSTLLREKGYDAASYDPFFDDNRELLSRSYDYIACSEVIEHFRSPAREFSLLRSRLNPGGALYCLTRLYDETINFSEWFYKNDPTHRFFYSREALEWIKDKFSFSKLEIDERLIILFA</sequence>
<protein>
    <recommendedName>
        <fullName evidence="3">Methyltransferase</fullName>
    </recommendedName>
</protein>
<gene>
    <name evidence="1" type="ORF">A3K49_03705</name>
</gene>
<dbReference type="InterPro" id="IPR029063">
    <property type="entry name" value="SAM-dependent_MTases_sf"/>
</dbReference>
<dbReference type="SUPFAM" id="SSF53335">
    <property type="entry name" value="S-adenosyl-L-methionine-dependent methyltransferases"/>
    <property type="match status" value="1"/>
</dbReference>
<dbReference type="Proteomes" id="UP000178602">
    <property type="component" value="Unassembled WGS sequence"/>
</dbReference>
<name>A0A1F4T865_UNCSA</name>
<accession>A0A1F4T865</accession>
<reference evidence="1 2" key="1">
    <citation type="journal article" date="2016" name="Nat. Commun.">
        <title>Thousands of microbial genomes shed light on interconnected biogeochemical processes in an aquifer system.</title>
        <authorList>
            <person name="Anantharaman K."/>
            <person name="Brown C.T."/>
            <person name="Hug L.A."/>
            <person name="Sharon I."/>
            <person name="Castelle C.J."/>
            <person name="Probst A.J."/>
            <person name="Thomas B.C."/>
            <person name="Singh A."/>
            <person name="Wilkins M.J."/>
            <person name="Karaoz U."/>
            <person name="Brodie E.L."/>
            <person name="Williams K.H."/>
            <person name="Hubbard S.S."/>
            <person name="Banfield J.F."/>
        </authorList>
    </citation>
    <scope>NUCLEOTIDE SEQUENCE [LARGE SCALE GENOMIC DNA]</scope>
</reference>
<comment type="caution">
    <text evidence="1">The sequence shown here is derived from an EMBL/GenBank/DDBJ whole genome shotgun (WGS) entry which is preliminary data.</text>
</comment>
<dbReference type="EMBL" id="MEUG01000001">
    <property type="protein sequence ID" value="OGC28905.1"/>
    <property type="molecule type" value="Genomic_DNA"/>
</dbReference>
<organism evidence="1 2">
    <name type="scientific">candidate division WOR-1 bacterium RIFOXYC12_FULL_54_18</name>
    <dbReference type="NCBI Taxonomy" id="1802584"/>
    <lineage>
        <taxon>Bacteria</taxon>
        <taxon>Bacillati</taxon>
        <taxon>Saganbacteria</taxon>
    </lineage>
</organism>
<dbReference type="Gene3D" id="3.40.50.150">
    <property type="entry name" value="Vaccinia Virus protein VP39"/>
    <property type="match status" value="1"/>
</dbReference>
<evidence type="ECO:0000313" key="2">
    <source>
        <dbReference type="Proteomes" id="UP000178602"/>
    </source>
</evidence>
<evidence type="ECO:0000313" key="1">
    <source>
        <dbReference type="EMBL" id="OGC28905.1"/>
    </source>
</evidence>
<dbReference type="Pfam" id="PF13489">
    <property type="entry name" value="Methyltransf_23"/>
    <property type="match status" value="1"/>
</dbReference>